<dbReference type="PANTHER" id="PTHR23267">
    <property type="entry name" value="IMMUNOGLOBULIN LIGHT CHAIN"/>
    <property type="match status" value="1"/>
</dbReference>
<dbReference type="SMART" id="SM00406">
    <property type="entry name" value="IGv"/>
    <property type="match status" value="1"/>
</dbReference>
<dbReference type="InterPro" id="IPR013106">
    <property type="entry name" value="Ig_V-set"/>
</dbReference>
<keyword evidence="3" id="KW-1185">Reference proteome</keyword>
<comment type="caution">
    <text evidence="2">The sequence shown here is derived from an EMBL/GenBank/DDBJ whole genome shotgun (WGS) entry which is preliminary data.</text>
</comment>
<dbReference type="AlphaFoldDB" id="A0ABD1KUE2"/>
<dbReference type="SUPFAM" id="SSF48726">
    <property type="entry name" value="Immunoglobulin"/>
    <property type="match status" value="1"/>
</dbReference>
<gene>
    <name evidence="2" type="ORF">ACEWY4_001789</name>
</gene>
<dbReference type="EMBL" id="JBHFQA010000002">
    <property type="protein sequence ID" value="KAL2102621.1"/>
    <property type="molecule type" value="Genomic_DNA"/>
</dbReference>
<dbReference type="InterPro" id="IPR013783">
    <property type="entry name" value="Ig-like_fold"/>
</dbReference>
<dbReference type="InterPro" id="IPR036179">
    <property type="entry name" value="Ig-like_dom_sf"/>
</dbReference>
<dbReference type="Proteomes" id="UP001591681">
    <property type="component" value="Unassembled WGS sequence"/>
</dbReference>
<reference evidence="2 3" key="1">
    <citation type="submission" date="2024-09" db="EMBL/GenBank/DDBJ databases">
        <title>A chromosome-level genome assembly of Gray's grenadier anchovy, Coilia grayii.</title>
        <authorList>
            <person name="Fu Z."/>
        </authorList>
    </citation>
    <scope>NUCLEOTIDE SEQUENCE [LARGE SCALE GENOMIC DNA]</scope>
    <source>
        <strain evidence="2">G4</strain>
        <tissue evidence="2">Muscle</tissue>
    </source>
</reference>
<protein>
    <recommendedName>
        <fullName evidence="1">Ig-like domain-containing protein</fullName>
    </recommendedName>
</protein>
<dbReference type="Pfam" id="PF07686">
    <property type="entry name" value="V-set"/>
    <property type="match status" value="1"/>
</dbReference>
<evidence type="ECO:0000313" key="3">
    <source>
        <dbReference type="Proteomes" id="UP001591681"/>
    </source>
</evidence>
<sequence length="88" mass="10109">MMDCVDPATKTKRCVSWYHQRPGEAPRLLIYYTSDRPSGVSTRFSGTEKQKKIDFALTISDVQAQDSGVYYCLFQHTPDKGKTWVFPQ</sequence>
<dbReference type="InterPro" id="IPR007110">
    <property type="entry name" value="Ig-like_dom"/>
</dbReference>
<name>A0ABD1KUE2_9TELE</name>
<dbReference type="PROSITE" id="PS50835">
    <property type="entry name" value="IG_LIKE"/>
    <property type="match status" value="1"/>
</dbReference>
<feature type="domain" description="Ig-like" evidence="1">
    <location>
        <begin position="1"/>
        <end position="83"/>
    </location>
</feature>
<accession>A0ABD1KUE2</accession>
<evidence type="ECO:0000313" key="2">
    <source>
        <dbReference type="EMBL" id="KAL2102621.1"/>
    </source>
</evidence>
<dbReference type="InterPro" id="IPR050150">
    <property type="entry name" value="IgV_Light_Chain"/>
</dbReference>
<organism evidence="2 3">
    <name type="scientific">Coilia grayii</name>
    <name type="common">Gray's grenadier anchovy</name>
    <dbReference type="NCBI Taxonomy" id="363190"/>
    <lineage>
        <taxon>Eukaryota</taxon>
        <taxon>Metazoa</taxon>
        <taxon>Chordata</taxon>
        <taxon>Craniata</taxon>
        <taxon>Vertebrata</taxon>
        <taxon>Euteleostomi</taxon>
        <taxon>Actinopterygii</taxon>
        <taxon>Neopterygii</taxon>
        <taxon>Teleostei</taxon>
        <taxon>Clupei</taxon>
        <taxon>Clupeiformes</taxon>
        <taxon>Clupeoidei</taxon>
        <taxon>Engraulidae</taxon>
        <taxon>Coilinae</taxon>
        <taxon>Coilia</taxon>
    </lineage>
</organism>
<dbReference type="Gene3D" id="2.60.40.10">
    <property type="entry name" value="Immunoglobulins"/>
    <property type="match status" value="1"/>
</dbReference>
<proteinExistence type="predicted"/>
<evidence type="ECO:0000259" key="1">
    <source>
        <dbReference type="PROSITE" id="PS50835"/>
    </source>
</evidence>